<dbReference type="OMA" id="MIDGGAW"/>
<dbReference type="Proteomes" id="UP000019116">
    <property type="component" value="Chromosome 1A"/>
</dbReference>
<dbReference type="Gramene" id="TraesSYM1A03G00047400.1">
    <property type="protein sequence ID" value="TraesSYM1A03G00047400.1.CDS1"/>
    <property type="gene ID" value="TraesSYM1A03G00047400"/>
</dbReference>
<evidence type="ECO:0000313" key="3">
    <source>
        <dbReference type="Proteomes" id="UP000019116"/>
    </source>
</evidence>
<dbReference type="Gramene" id="TraesWEE_scaffold_002937_01G000100.1">
    <property type="protein sequence ID" value="TraesWEE_scaffold_002937_01G000100.1"/>
    <property type="gene ID" value="TraesWEE_scaffold_002937_01G000100"/>
</dbReference>
<keyword evidence="3" id="KW-1185">Reference proteome</keyword>
<accession>A0A3B5XWL1</accession>
<dbReference type="Gramene" id="TraesSTA1A03G00045390.1">
    <property type="protein sequence ID" value="TraesSTA1A03G00045390.1.CDS1"/>
    <property type="gene ID" value="TraesSTA1A03G00045390"/>
</dbReference>
<dbReference type="Gramene" id="TraesPARA_EIv1.0_0074400.1">
    <property type="protein sequence ID" value="TraesPARA_EIv1.0_0074400.1.CDS1"/>
    <property type="gene ID" value="TraesPARA_EIv1.0_0074400"/>
</dbReference>
<name>A0A3B5XWL1_WHEAT</name>
<feature type="compositionally biased region" description="Polar residues" evidence="1">
    <location>
        <begin position="57"/>
        <end position="67"/>
    </location>
</feature>
<proteinExistence type="predicted"/>
<dbReference type="Gramene" id="TraesCLE_scaffold_000692_01G000100.1">
    <property type="protein sequence ID" value="TraesCLE_scaffold_000692_01G000100.1"/>
    <property type="gene ID" value="TraesCLE_scaffold_000692_01G000100"/>
</dbReference>
<feature type="compositionally biased region" description="Gly residues" evidence="1">
    <location>
        <begin position="80"/>
        <end position="90"/>
    </location>
</feature>
<evidence type="ECO:0000313" key="2">
    <source>
        <dbReference type="EnsemblPlants" id="TraesCS1A02G119200.1.cds1"/>
    </source>
</evidence>
<feature type="compositionally biased region" description="Acidic residues" evidence="1">
    <location>
        <begin position="12"/>
        <end position="21"/>
    </location>
</feature>
<dbReference type="Gramene" id="TraesARI1A03G00046640.1">
    <property type="protein sequence ID" value="TraesARI1A03G00046640.1.CDS1"/>
    <property type="gene ID" value="TraesARI1A03G00046640"/>
</dbReference>
<dbReference type="Gramene" id="TraesJAG1A03G00046120.1">
    <property type="protein sequence ID" value="TraesJAG1A03G00046120.1.CDS1"/>
    <property type="gene ID" value="TraesJAG1A03G00046120"/>
</dbReference>
<sequence length="90" mass="9269">MIDGGAWVREAEEAEEDDVEELGGSGLGSQRERGCGGVVVRVEEEGAGVGVPTPEESSGSSSMTIRSEATKRLDVPYLRGGSGERGGGED</sequence>
<dbReference type="Gramene" id="TraesLAC1A03G00047690.1">
    <property type="protein sequence ID" value="TraesLAC1A03G00047690.1.CDS1"/>
    <property type="gene ID" value="TraesLAC1A03G00047690"/>
</dbReference>
<dbReference type="Gramene" id="TraesCS1A02G119200.1">
    <property type="protein sequence ID" value="TraesCS1A02G119200.1.cds1"/>
    <property type="gene ID" value="TraesCS1A02G119200"/>
</dbReference>
<evidence type="ECO:0000256" key="1">
    <source>
        <dbReference type="SAM" id="MobiDB-lite"/>
    </source>
</evidence>
<dbReference type="Gramene" id="TraesJUL1A03G00047350.1">
    <property type="protein sequence ID" value="TraesJUL1A03G00047350.1.CDS1"/>
    <property type="gene ID" value="TraesJUL1A03G00047350"/>
</dbReference>
<dbReference type="Gramene" id="TraesLDM1A03G00047040.1">
    <property type="protein sequence ID" value="TraesLDM1A03G00047040.1.CDS1"/>
    <property type="gene ID" value="TraesLDM1A03G00047040"/>
</dbReference>
<reference evidence="2" key="2">
    <citation type="submission" date="2018-10" db="UniProtKB">
        <authorList>
            <consortium name="EnsemblPlants"/>
        </authorList>
    </citation>
    <scope>IDENTIFICATION</scope>
</reference>
<dbReference type="AlphaFoldDB" id="A0A3B5XWL1"/>
<dbReference type="Gramene" id="TraesNOR1A03G00046110.1">
    <property type="protein sequence ID" value="TraesNOR1A03G00046110.1.CDS1"/>
    <property type="gene ID" value="TraesNOR1A03G00046110"/>
</dbReference>
<dbReference type="Gramene" id="TraesCAD_scaffold_033301_01G000100.1">
    <property type="protein sequence ID" value="TraesCAD_scaffold_033301_01G000100.1"/>
    <property type="gene ID" value="TraesCAD_scaffold_033301_01G000100"/>
</dbReference>
<feature type="region of interest" description="Disordered" evidence="1">
    <location>
        <begin position="1"/>
        <end position="90"/>
    </location>
</feature>
<dbReference type="EnsemblPlants" id="TraesCS1A02G119200.1">
    <property type="protein sequence ID" value="TraesCS1A02G119200.1.cds1"/>
    <property type="gene ID" value="TraesCS1A02G119200"/>
</dbReference>
<dbReference type="Gramene" id="TraesROB_scaffold_015031_01G000100.1">
    <property type="protein sequence ID" value="TraesROB_scaffold_015031_01G000100.1"/>
    <property type="gene ID" value="TraesROB_scaffold_015031_01G000100"/>
</dbReference>
<protein>
    <submittedName>
        <fullName evidence="2">Uncharacterized protein</fullName>
    </submittedName>
</protein>
<dbReference type="Gramene" id="TraesCS1A03G0293200.1">
    <property type="protein sequence ID" value="TraesCS1A03G0293200.1.CDS1"/>
    <property type="gene ID" value="TraesCS1A03G0293200"/>
</dbReference>
<reference evidence="2" key="1">
    <citation type="submission" date="2018-08" db="EMBL/GenBank/DDBJ databases">
        <authorList>
            <person name="Rossello M."/>
        </authorList>
    </citation>
    <scope>NUCLEOTIDE SEQUENCE [LARGE SCALE GENOMIC DNA]</scope>
    <source>
        <strain evidence="2">cv. Chinese Spring</strain>
    </source>
</reference>
<organism evidence="2">
    <name type="scientific">Triticum aestivum</name>
    <name type="common">Wheat</name>
    <dbReference type="NCBI Taxonomy" id="4565"/>
    <lineage>
        <taxon>Eukaryota</taxon>
        <taxon>Viridiplantae</taxon>
        <taxon>Streptophyta</taxon>
        <taxon>Embryophyta</taxon>
        <taxon>Tracheophyta</taxon>
        <taxon>Spermatophyta</taxon>
        <taxon>Magnoliopsida</taxon>
        <taxon>Liliopsida</taxon>
        <taxon>Poales</taxon>
        <taxon>Poaceae</taxon>
        <taxon>BOP clade</taxon>
        <taxon>Pooideae</taxon>
        <taxon>Triticodae</taxon>
        <taxon>Triticeae</taxon>
        <taxon>Triticinae</taxon>
        <taxon>Triticum</taxon>
    </lineage>
</organism>
<dbReference type="Gramene" id="TraesMAC1A03G00046640.1">
    <property type="protein sequence ID" value="TraesMAC1A03G00046640.1.CDS1"/>
    <property type="gene ID" value="TraesMAC1A03G00046640"/>
</dbReference>